<comment type="caution">
    <text evidence="5">The sequence shown here is derived from an EMBL/GenBank/DDBJ whole genome shotgun (WGS) entry which is preliminary data.</text>
</comment>
<name>A0ABU1XG57_9NOCA</name>
<dbReference type="EMBL" id="JAVDWW010000004">
    <property type="protein sequence ID" value="MDR7169016.1"/>
    <property type="molecule type" value="Genomic_DNA"/>
</dbReference>
<evidence type="ECO:0008006" key="7">
    <source>
        <dbReference type="Google" id="ProtNLM"/>
    </source>
</evidence>
<evidence type="ECO:0000313" key="5">
    <source>
        <dbReference type="EMBL" id="MDR7169016.1"/>
    </source>
</evidence>
<comment type="similarity">
    <text evidence="2">Belongs to the EspG family.</text>
</comment>
<protein>
    <recommendedName>
        <fullName evidence="7">ESAT-6 protein secretion system EspG family protein</fullName>
    </recommendedName>
</protein>
<keyword evidence="6" id="KW-1185">Reference proteome</keyword>
<organism evidence="5 6">
    <name type="scientific">Nocardia kruczakiae</name>
    <dbReference type="NCBI Taxonomy" id="261477"/>
    <lineage>
        <taxon>Bacteria</taxon>
        <taxon>Bacillati</taxon>
        <taxon>Actinomycetota</taxon>
        <taxon>Actinomycetes</taxon>
        <taxon>Mycobacteriales</taxon>
        <taxon>Nocardiaceae</taxon>
        <taxon>Nocardia</taxon>
    </lineage>
</organism>
<reference evidence="5 6" key="1">
    <citation type="submission" date="2023-07" db="EMBL/GenBank/DDBJ databases">
        <title>Sorghum-associated microbial communities from plants grown in Nebraska, USA.</title>
        <authorList>
            <person name="Schachtman D."/>
        </authorList>
    </citation>
    <scope>NUCLEOTIDE SEQUENCE [LARGE SCALE GENOMIC DNA]</scope>
    <source>
        <strain evidence="5 6">4272</strain>
    </source>
</reference>
<dbReference type="Proteomes" id="UP001251217">
    <property type="component" value="Unassembled WGS sequence"/>
</dbReference>
<dbReference type="RefSeq" id="WP_063014051.1">
    <property type="nucleotide sequence ID" value="NZ_JAVDWW010000004.1"/>
</dbReference>
<gene>
    <name evidence="5" type="ORF">J2W56_002757</name>
</gene>
<comment type="subcellular location">
    <subcellularLocation>
        <location evidence="1">Cytoplasm</location>
    </subcellularLocation>
</comment>
<evidence type="ECO:0000256" key="4">
    <source>
        <dbReference type="ARBA" id="ARBA00023186"/>
    </source>
</evidence>
<sequence>MDDAIEDPVAIDLNVDAALVLRHLVGIDSYPPVLALMPNIYRVEDRDRVHAVVTDQLIEAGMVIDGRVHPTIEHWLRCLYRPDVELVARIIDTGLDGGPKDMLRLSLVRSGETQVLAVRSDDHVVIQSVPAGERRLDALTGALSAALGPADALEFTPLSAWAEDFTEVPAEPAERRRALVELGAESRTASLLARVMNEIVRRAEIVVTEHHDGTTPRPEVCMTVLDTVSGRIVVTPSMALDGRIRATYAPGDDAALHAGVAALVDLLPGRSWFETSRAE</sequence>
<proteinExistence type="inferred from homology"/>
<dbReference type="Pfam" id="PF14011">
    <property type="entry name" value="ESX-1_EspG"/>
    <property type="match status" value="1"/>
</dbReference>
<evidence type="ECO:0000256" key="1">
    <source>
        <dbReference type="ARBA" id="ARBA00004496"/>
    </source>
</evidence>
<keyword evidence="4" id="KW-0143">Chaperone</keyword>
<evidence type="ECO:0000256" key="3">
    <source>
        <dbReference type="ARBA" id="ARBA00022490"/>
    </source>
</evidence>
<accession>A0ABU1XG57</accession>
<keyword evidence="3" id="KW-0963">Cytoplasm</keyword>
<evidence type="ECO:0000313" key="6">
    <source>
        <dbReference type="Proteomes" id="UP001251217"/>
    </source>
</evidence>
<dbReference type="InterPro" id="IPR025734">
    <property type="entry name" value="EspG"/>
</dbReference>
<evidence type="ECO:0000256" key="2">
    <source>
        <dbReference type="ARBA" id="ARBA00006411"/>
    </source>
</evidence>